<accession>A0A9W4H1I2</accession>
<gene>
    <name evidence="3" type="ORF">SBRY_30730</name>
</gene>
<dbReference type="EMBL" id="CAJVAX010000017">
    <property type="protein sequence ID" value="CAG7643013.1"/>
    <property type="molecule type" value="Genomic_DNA"/>
</dbReference>
<comment type="caution">
    <text evidence="3">The sequence shown here is derived from an EMBL/GenBank/DDBJ whole genome shotgun (WGS) entry which is preliminary data.</text>
</comment>
<evidence type="ECO:0008006" key="5">
    <source>
        <dbReference type="Google" id="ProtNLM"/>
    </source>
</evidence>
<dbReference type="PROSITE" id="PS51257">
    <property type="entry name" value="PROKAR_LIPOPROTEIN"/>
    <property type="match status" value="1"/>
</dbReference>
<proteinExistence type="predicted"/>
<keyword evidence="4" id="KW-1185">Reference proteome</keyword>
<feature type="compositionally biased region" description="Low complexity" evidence="1">
    <location>
        <begin position="71"/>
        <end position="84"/>
    </location>
</feature>
<dbReference type="Proteomes" id="UP001153328">
    <property type="component" value="Unassembled WGS sequence"/>
</dbReference>
<evidence type="ECO:0000256" key="2">
    <source>
        <dbReference type="SAM" id="SignalP"/>
    </source>
</evidence>
<dbReference type="RefSeq" id="WP_205043022.1">
    <property type="nucleotide sequence ID" value="NZ_CAJVAX010000017.1"/>
</dbReference>
<feature type="chain" id="PRO_5040928669" description="Lipoprotein" evidence="2">
    <location>
        <begin position="25"/>
        <end position="169"/>
    </location>
</feature>
<feature type="region of interest" description="Disordered" evidence="1">
    <location>
        <begin position="23"/>
        <end position="84"/>
    </location>
</feature>
<name>A0A9W4H1I2_9ACTN</name>
<feature type="signal peptide" evidence="2">
    <location>
        <begin position="1"/>
        <end position="24"/>
    </location>
</feature>
<organism evidence="3 4">
    <name type="scientific">Actinacidiphila bryophytorum</name>
    <dbReference type="NCBI Taxonomy" id="1436133"/>
    <lineage>
        <taxon>Bacteria</taxon>
        <taxon>Bacillati</taxon>
        <taxon>Actinomycetota</taxon>
        <taxon>Actinomycetes</taxon>
        <taxon>Kitasatosporales</taxon>
        <taxon>Streptomycetaceae</taxon>
        <taxon>Actinacidiphila</taxon>
    </lineage>
</organism>
<sequence>MDTRRLRIGTAAAAALLAGAAACGHDSGGTARQGAPTPPPTTSAPTTARPAPTTPPATEPAAPATTPPVPTRTATTAPPARSDTAACFDGTCEISVAEPLTIRVDSHRFGFSSFRITEVGAGGVTVEARTGGTYLQSGVSPGGTAGLNDLQVRVKSVRGGVADLVLSVR</sequence>
<evidence type="ECO:0000313" key="3">
    <source>
        <dbReference type="EMBL" id="CAG7643013.1"/>
    </source>
</evidence>
<dbReference type="AlphaFoldDB" id="A0A9W4H1I2"/>
<keyword evidence="2" id="KW-0732">Signal</keyword>
<evidence type="ECO:0000313" key="4">
    <source>
        <dbReference type="Proteomes" id="UP001153328"/>
    </source>
</evidence>
<reference evidence="3" key="1">
    <citation type="submission" date="2021-06" db="EMBL/GenBank/DDBJ databases">
        <authorList>
            <person name="Arsene-Ploetze F."/>
        </authorList>
    </citation>
    <scope>NUCLEOTIDE SEQUENCE</scope>
    <source>
        <strain evidence="3">SBRY1</strain>
    </source>
</reference>
<protein>
    <recommendedName>
        <fullName evidence="5">Lipoprotein</fullName>
    </recommendedName>
</protein>
<evidence type="ECO:0000256" key="1">
    <source>
        <dbReference type="SAM" id="MobiDB-lite"/>
    </source>
</evidence>